<proteinExistence type="predicted"/>
<protein>
    <submittedName>
        <fullName evidence="1">Uncharacterized protein</fullName>
    </submittedName>
</protein>
<organism evidence="1 2">
    <name type="scientific">Fusarium oxysporum (strain Fo5176)</name>
    <name type="common">Fusarium vascular wilt</name>
    <dbReference type="NCBI Taxonomy" id="660025"/>
    <lineage>
        <taxon>Eukaryota</taxon>
        <taxon>Fungi</taxon>
        <taxon>Dikarya</taxon>
        <taxon>Ascomycota</taxon>
        <taxon>Pezizomycotina</taxon>
        <taxon>Sordariomycetes</taxon>
        <taxon>Hypocreomycetidae</taxon>
        <taxon>Hypocreales</taxon>
        <taxon>Nectriaceae</taxon>
        <taxon>Fusarium</taxon>
        <taxon>Fusarium oxysporum species complex</taxon>
    </lineage>
</organism>
<name>A0A0C4DIU4_FUSOF</name>
<dbReference type="EnsemblFungi" id="FOXG_17363T0">
    <property type="protein sequence ID" value="FOXG_17363P0"/>
    <property type="gene ID" value="FOXG_17363"/>
</dbReference>
<dbReference type="Proteomes" id="UP000002489">
    <property type="component" value="Unassembled WGS sequence"/>
</dbReference>
<accession>A0A0C4DIU4</accession>
<evidence type="ECO:0000313" key="2">
    <source>
        <dbReference type="Proteomes" id="UP000002489"/>
    </source>
</evidence>
<reference evidence="2" key="1">
    <citation type="journal article" date="2012" name="Mol. Plant Microbe Interact.">
        <title>A highly conserved effector in Fusarium oxysporum is required for full virulence on Arabidopsis.</title>
        <authorList>
            <person name="Thatcher L.F."/>
            <person name="Gardiner D.M."/>
            <person name="Kazan K."/>
            <person name="Manners J."/>
        </authorList>
    </citation>
    <scope>NUCLEOTIDE SEQUENCE [LARGE SCALE GENOMIC DNA]</scope>
    <source>
        <strain evidence="2">Fo5176</strain>
    </source>
</reference>
<dbReference type="AlphaFoldDB" id="A0A0C4DIU4"/>
<evidence type="ECO:0000313" key="1">
    <source>
        <dbReference type="EnsemblFungi" id="FOXG_17363P0"/>
    </source>
</evidence>
<sequence>MFISTVARGHWSRDLAYVLGTAVSAEKRRQWEHENG</sequence>
<reference evidence="1" key="2">
    <citation type="submission" date="2025-08" db="UniProtKB">
        <authorList>
            <consortium name="EnsemblFungi"/>
        </authorList>
    </citation>
    <scope>IDENTIFICATION</scope>
    <source>
        <strain evidence="1">4287 / CBS 123668 / FGSC 9935 / NRRL 34936</strain>
    </source>
</reference>